<dbReference type="AlphaFoldDB" id="A0AAJ1FFA8"/>
<sequence>MKRLFKYTLIALAAILVLPAAFLCGLYLTADMEQPAVTIDTAAYRVTNHGGYTTCHGSFLRCNPHGLWELYTAGPPEESGAAAGALTAGLMHYQEQVFVDQIREFVPSEGYLKFLGGMIRIFNRNLGRHVPEEYRREIYARSLYCSHDFDAIGTPYERQLNYHAAHDIGHAMSQYMLVGCSSFAAWGGASDDGKPVVGRNFDFYMGDDFARNKIVTFCRPQAGYPFASIGWAGMIGVLSGMNSEGLTVTINAAKGPVPLASATPISILAREILQHAATIAEALEIARRRDTFVSESLLVASARDGRAAIIEKTPRRTVLYEGDGEYLICTNHYQSEAFADDGDNRENIAMTDSPHRFARLEELMAANAPLGVPAAAAMLRDQRGTGGKDIGVGNDCSVNQSIAHHSVIFKPATLQMWVSTSPWQGGAFVCYDLGAILRNPDPAAELYDSAQEIPSDTAYLARDYPRVVASRQLGARIRRAMKAGRKADGELIETFAQTNPQNFHTWKLLGEYYLSQGDDGRAAQSFGKALEAGVPRRDELLAIERLKSECKP</sequence>
<dbReference type="RefSeq" id="WP_022333247.1">
    <property type="nucleotide sequence ID" value="NZ_DAWEOI010000005.1"/>
</dbReference>
<keyword evidence="2" id="KW-0808">Transferase</keyword>
<reference evidence="2" key="1">
    <citation type="submission" date="2022-06" db="EMBL/GenBank/DDBJ databases">
        <title>Isolation of gut microbiota from human fecal samples.</title>
        <authorList>
            <person name="Pamer E.G."/>
            <person name="Barat B."/>
            <person name="Waligurski E."/>
            <person name="Medina S."/>
            <person name="Paddock L."/>
            <person name="Mostad J."/>
        </authorList>
    </citation>
    <scope>NUCLEOTIDE SEQUENCE</scope>
    <source>
        <strain evidence="2">DFI.6.22</strain>
    </source>
</reference>
<dbReference type="PANTHER" id="PTHR35190:SF2">
    <property type="entry name" value="PROTEIN DCD1B"/>
    <property type="match status" value="1"/>
</dbReference>
<dbReference type="GO" id="GO:0016746">
    <property type="term" value="F:acyltransferase activity"/>
    <property type="evidence" value="ECO:0007669"/>
    <property type="project" value="UniProtKB-KW"/>
</dbReference>
<dbReference type="InterPro" id="IPR005079">
    <property type="entry name" value="Peptidase_C45_hydrolase"/>
</dbReference>
<name>A0AAJ1FFA8_9BACT</name>
<dbReference type="InterPro" id="IPR047803">
    <property type="entry name" value="DCD1A/B-like"/>
</dbReference>
<evidence type="ECO:0000313" key="2">
    <source>
        <dbReference type="EMBL" id="MCQ5082024.1"/>
    </source>
</evidence>
<organism evidence="2 3">
    <name type="scientific">Alistipes onderdonkii</name>
    <dbReference type="NCBI Taxonomy" id="328813"/>
    <lineage>
        <taxon>Bacteria</taxon>
        <taxon>Pseudomonadati</taxon>
        <taxon>Bacteroidota</taxon>
        <taxon>Bacteroidia</taxon>
        <taxon>Bacteroidales</taxon>
        <taxon>Rikenellaceae</taxon>
        <taxon>Alistipes</taxon>
    </lineage>
</organism>
<accession>A0AAJ1FFA8</accession>
<comment type="caution">
    <text evidence="2">The sequence shown here is derived from an EMBL/GenBank/DDBJ whole genome shotgun (WGS) entry which is preliminary data.</text>
</comment>
<dbReference type="PANTHER" id="PTHR35190">
    <property type="entry name" value="PROTEIN DCD1B"/>
    <property type="match status" value="1"/>
</dbReference>
<protein>
    <submittedName>
        <fullName evidence="2">C45 family autoproteolytic acyltransferase/hydrolase</fullName>
    </submittedName>
</protein>
<feature type="domain" description="Peptidase C45 hydrolase" evidence="1">
    <location>
        <begin position="191"/>
        <end position="416"/>
    </location>
</feature>
<dbReference type="Pfam" id="PF03417">
    <property type="entry name" value="AAT"/>
    <property type="match status" value="1"/>
</dbReference>
<dbReference type="EMBL" id="JANGBQ010000004">
    <property type="protein sequence ID" value="MCQ5082024.1"/>
    <property type="molecule type" value="Genomic_DNA"/>
</dbReference>
<evidence type="ECO:0000259" key="1">
    <source>
        <dbReference type="Pfam" id="PF03417"/>
    </source>
</evidence>
<dbReference type="InterPro" id="IPR029055">
    <property type="entry name" value="Ntn_hydrolases_N"/>
</dbReference>
<dbReference type="Gene3D" id="1.25.40.10">
    <property type="entry name" value="Tetratricopeptide repeat domain"/>
    <property type="match status" value="1"/>
</dbReference>
<dbReference type="Proteomes" id="UP001205035">
    <property type="component" value="Unassembled WGS sequence"/>
</dbReference>
<dbReference type="InterPro" id="IPR047794">
    <property type="entry name" value="C45_proenzyme-like"/>
</dbReference>
<dbReference type="SUPFAM" id="SSF56235">
    <property type="entry name" value="N-terminal nucleophile aminohydrolases (Ntn hydrolases)"/>
    <property type="match status" value="1"/>
</dbReference>
<gene>
    <name evidence="2" type="ORF">NE651_03865</name>
</gene>
<dbReference type="NCBIfam" id="NF040521">
    <property type="entry name" value="C45_proenzyme"/>
    <property type="match status" value="1"/>
</dbReference>
<dbReference type="Gene3D" id="3.60.60.10">
    <property type="entry name" value="Penicillin V Acylase, Chain A"/>
    <property type="match status" value="1"/>
</dbReference>
<keyword evidence="2" id="KW-0012">Acyltransferase</keyword>
<dbReference type="InterPro" id="IPR011990">
    <property type="entry name" value="TPR-like_helical_dom_sf"/>
</dbReference>
<evidence type="ECO:0000313" key="3">
    <source>
        <dbReference type="Proteomes" id="UP001205035"/>
    </source>
</evidence>
<proteinExistence type="predicted"/>